<evidence type="ECO:0000313" key="2">
    <source>
        <dbReference type="EMBL" id="QEF99344.1"/>
    </source>
</evidence>
<proteinExistence type="predicted"/>
<evidence type="ECO:0000256" key="1">
    <source>
        <dbReference type="SAM" id="MobiDB-lite"/>
    </source>
</evidence>
<feature type="region of interest" description="Disordered" evidence="1">
    <location>
        <begin position="31"/>
        <end position="84"/>
    </location>
</feature>
<sequence length="84" mass="9829">MEAQRLWRPSVYGGPAFMEAQRLWRPVGWRQTADPKRVSRNRKRQNHTNEITNESNDFAQPAQRLGTSETRFPQTTKPLAALHR</sequence>
<organism evidence="2 3">
    <name type="scientific">Stieleria maiorica</name>
    <dbReference type="NCBI Taxonomy" id="2795974"/>
    <lineage>
        <taxon>Bacteria</taxon>
        <taxon>Pseudomonadati</taxon>
        <taxon>Planctomycetota</taxon>
        <taxon>Planctomycetia</taxon>
        <taxon>Pirellulales</taxon>
        <taxon>Pirellulaceae</taxon>
        <taxon>Stieleria</taxon>
    </lineage>
</organism>
<feature type="compositionally biased region" description="Polar residues" evidence="1">
    <location>
        <begin position="48"/>
        <end position="58"/>
    </location>
</feature>
<name>A0A5B9MI73_9BACT</name>
<protein>
    <submittedName>
        <fullName evidence="2">Uncharacterized protein</fullName>
    </submittedName>
</protein>
<evidence type="ECO:0000313" key="3">
    <source>
        <dbReference type="Proteomes" id="UP000321353"/>
    </source>
</evidence>
<dbReference type="EMBL" id="CP036264">
    <property type="protein sequence ID" value="QEF99344.1"/>
    <property type="molecule type" value="Genomic_DNA"/>
</dbReference>
<reference evidence="2 3" key="1">
    <citation type="submission" date="2019-02" db="EMBL/GenBank/DDBJ databases">
        <title>Planctomycetal bacteria perform biofilm scaping via a novel small molecule.</title>
        <authorList>
            <person name="Jeske O."/>
            <person name="Boedeker C."/>
            <person name="Wiegand S."/>
            <person name="Breitling P."/>
            <person name="Kallscheuer N."/>
            <person name="Jogler M."/>
            <person name="Rohde M."/>
            <person name="Petersen J."/>
            <person name="Medema M.H."/>
            <person name="Surup F."/>
            <person name="Jogler C."/>
        </authorList>
    </citation>
    <scope>NUCLEOTIDE SEQUENCE [LARGE SCALE GENOMIC DNA]</scope>
    <source>
        <strain evidence="2 3">Mal15</strain>
    </source>
</reference>
<dbReference type="AlphaFoldDB" id="A0A5B9MI73"/>
<accession>A0A5B9MI73</accession>
<gene>
    <name evidence="2" type="ORF">Mal15_34080</name>
</gene>
<feature type="compositionally biased region" description="Polar residues" evidence="1">
    <location>
        <begin position="65"/>
        <end position="77"/>
    </location>
</feature>
<dbReference type="Proteomes" id="UP000321353">
    <property type="component" value="Chromosome"/>
</dbReference>
<keyword evidence="3" id="KW-1185">Reference proteome</keyword>
<dbReference type="KEGG" id="smam:Mal15_34080"/>